<evidence type="ECO:0000313" key="3">
    <source>
        <dbReference type="WBParaSite" id="HPBE_0001916201-mRNA-1"/>
    </source>
</evidence>
<sequence length="103" mass="11760">MDWNRFAAACTFMYNTTVHSSTNETPFFLVFGRDPVLNIVLVIRSESRRRRRLEFPASTDVDVRGRALSVRRGNAFGGHGQRKEFVPPCFNEVSVDFILYEGG</sequence>
<dbReference type="WBParaSite" id="HPBE_0001916201-mRNA-1">
    <property type="protein sequence ID" value="HPBE_0001916201-mRNA-1"/>
    <property type="gene ID" value="HPBE_0001916201"/>
</dbReference>
<name>A0A183GAT7_HELPZ</name>
<dbReference type="InterPro" id="IPR036397">
    <property type="entry name" value="RNaseH_sf"/>
</dbReference>
<dbReference type="EMBL" id="UZAH01031172">
    <property type="protein sequence ID" value="VDP14222.1"/>
    <property type="molecule type" value="Genomic_DNA"/>
</dbReference>
<dbReference type="OrthoDB" id="5853037at2759"/>
<dbReference type="Gene3D" id="3.30.420.10">
    <property type="entry name" value="Ribonuclease H-like superfamily/Ribonuclease H"/>
    <property type="match status" value="1"/>
</dbReference>
<reference evidence="1 2" key="1">
    <citation type="submission" date="2018-11" db="EMBL/GenBank/DDBJ databases">
        <authorList>
            <consortium name="Pathogen Informatics"/>
        </authorList>
    </citation>
    <scope>NUCLEOTIDE SEQUENCE [LARGE SCALE GENOMIC DNA]</scope>
</reference>
<dbReference type="GO" id="GO:0003676">
    <property type="term" value="F:nucleic acid binding"/>
    <property type="evidence" value="ECO:0007669"/>
    <property type="project" value="InterPro"/>
</dbReference>
<evidence type="ECO:0000313" key="1">
    <source>
        <dbReference type="EMBL" id="VDP14222.1"/>
    </source>
</evidence>
<dbReference type="Proteomes" id="UP000050761">
    <property type="component" value="Unassembled WGS sequence"/>
</dbReference>
<dbReference type="AlphaFoldDB" id="A0A183GAT7"/>
<protein>
    <submittedName>
        <fullName evidence="3">Integrase catalytic domain-containing protein</fullName>
    </submittedName>
</protein>
<reference evidence="3" key="2">
    <citation type="submission" date="2019-09" db="UniProtKB">
        <authorList>
            <consortium name="WormBaseParasite"/>
        </authorList>
    </citation>
    <scope>IDENTIFICATION</scope>
</reference>
<proteinExistence type="predicted"/>
<accession>A0A183GAT7</accession>
<keyword evidence="2" id="KW-1185">Reference proteome</keyword>
<evidence type="ECO:0000313" key="2">
    <source>
        <dbReference type="Proteomes" id="UP000050761"/>
    </source>
</evidence>
<gene>
    <name evidence="1" type="ORF">HPBE_LOCUS19161</name>
</gene>
<organism evidence="2 3">
    <name type="scientific">Heligmosomoides polygyrus</name>
    <name type="common">Parasitic roundworm</name>
    <dbReference type="NCBI Taxonomy" id="6339"/>
    <lineage>
        <taxon>Eukaryota</taxon>
        <taxon>Metazoa</taxon>
        <taxon>Ecdysozoa</taxon>
        <taxon>Nematoda</taxon>
        <taxon>Chromadorea</taxon>
        <taxon>Rhabditida</taxon>
        <taxon>Rhabditina</taxon>
        <taxon>Rhabditomorpha</taxon>
        <taxon>Strongyloidea</taxon>
        <taxon>Heligmosomidae</taxon>
        <taxon>Heligmosomoides</taxon>
    </lineage>
</organism>
<accession>A0A3P8AIM7</accession>